<protein>
    <submittedName>
        <fullName evidence="6">Bile acid:sodium symporter family protein</fullName>
    </submittedName>
</protein>
<dbReference type="InterPro" id="IPR038770">
    <property type="entry name" value="Na+/solute_symporter_sf"/>
</dbReference>
<feature type="transmembrane region" description="Helical" evidence="5">
    <location>
        <begin position="153"/>
        <end position="173"/>
    </location>
</feature>
<keyword evidence="4 5" id="KW-0472">Membrane</keyword>
<name>A0ABU3K7X4_9BACT</name>
<evidence type="ECO:0000256" key="2">
    <source>
        <dbReference type="ARBA" id="ARBA00022692"/>
    </source>
</evidence>
<gene>
    <name evidence="6" type="ORF">PPG34_08965</name>
</gene>
<accession>A0ABU3K7X4</accession>
<sequence length="299" mass="31982">MLIQDGFVVWVLLGAMWGWLAPESAAEGKAWIPEALSVVMLGMGLTLTYADIVNLRYSSRVLALGVALQYLVMPLGAWLIAMALDLPAFLAIGVILVGACPGGTASNVVAYLARGDVALSVGMTTISTILSPLLTPLWIWILASTWLSIDPVPLLWTVAKIVLLPVMVGMVLRRYWQPRPWMLEGMFPILSMGVIAWIVGVIVGLNHDQLGVAGVVLLAVVVHNALGLALGYWGAGIPKSTIQQRRTVSIEVGMQNSGLAVALAVAHFEPLAAVPGAVFSIWHNVTGPLLASVWRRQKD</sequence>
<evidence type="ECO:0000256" key="5">
    <source>
        <dbReference type="SAM" id="Phobius"/>
    </source>
</evidence>
<dbReference type="RefSeq" id="WP_313834278.1">
    <property type="nucleotide sequence ID" value="NZ_JAQOUE010000001.1"/>
</dbReference>
<dbReference type="PANTHER" id="PTHR10361">
    <property type="entry name" value="SODIUM-BILE ACID COTRANSPORTER"/>
    <property type="match status" value="1"/>
</dbReference>
<keyword evidence="7" id="KW-1185">Reference proteome</keyword>
<dbReference type="Pfam" id="PF01758">
    <property type="entry name" value="SBF"/>
    <property type="match status" value="1"/>
</dbReference>
<comment type="caution">
    <text evidence="6">The sequence shown here is derived from an EMBL/GenBank/DDBJ whole genome shotgun (WGS) entry which is preliminary data.</text>
</comment>
<feature type="transmembrane region" description="Helical" evidence="5">
    <location>
        <begin position="117"/>
        <end position="141"/>
    </location>
</feature>
<feature type="transmembrane region" description="Helical" evidence="5">
    <location>
        <begin position="211"/>
        <end position="235"/>
    </location>
</feature>
<keyword evidence="3 5" id="KW-1133">Transmembrane helix</keyword>
<evidence type="ECO:0000256" key="4">
    <source>
        <dbReference type="ARBA" id="ARBA00023136"/>
    </source>
</evidence>
<feature type="transmembrane region" description="Helical" evidence="5">
    <location>
        <begin position="185"/>
        <end position="205"/>
    </location>
</feature>
<evidence type="ECO:0000256" key="3">
    <source>
        <dbReference type="ARBA" id="ARBA00022989"/>
    </source>
</evidence>
<comment type="subcellular location">
    <subcellularLocation>
        <location evidence="1">Membrane</location>
        <topology evidence="1">Multi-pass membrane protein</topology>
    </subcellularLocation>
</comment>
<dbReference type="Gene3D" id="1.20.1530.20">
    <property type="match status" value="1"/>
</dbReference>
<keyword evidence="2 5" id="KW-0812">Transmembrane</keyword>
<dbReference type="EMBL" id="JAQOUE010000001">
    <property type="protein sequence ID" value="MDT7042483.1"/>
    <property type="molecule type" value="Genomic_DNA"/>
</dbReference>
<dbReference type="InterPro" id="IPR002657">
    <property type="entry name" value="BilAc:Na_symport/Acr3"/>
</dbReference>
<evidence type="ECO:0000313" key="7">
    <source>
        <dbReference type="Proteomes" id="UP001250932"/>
    </source>
</evidence>
<reference evidence="6 7" key="1">
    <citation type="journal article" date="2023" name="ISME J.">
        <title>Cultivation and genomic characterization of novel and ubiquitous marine nitrite-oxidizing bacteria from the Nitrospirales.</title>
        <authorList>
            <person name="Mueller A.J."/>
            <person name="Daebeler A."/>
            <person name="Herbold C.W."/>
            <person name="Kirkegaard R.H."/>
            <person name="Daims H."/>
        </authorList>
    </citation>
    <scope>NUCLEOTIDE SEQUENCE [LARGE SCALE GENOMIC DNA]</scope>
    <source>
        <strain evidence="6 7">EB</strain>
    </source>
</reference>
<dbReference type="InterPro" id="IPR004710">
    <property type="entry name" value="Bilac:Na_transpt"/>
</dbReference>
<proteinExistence type="predicted"/>
<evidence type="ECO:0000256" key="1">
    <source>
        <dbReference type="ARBA" id="ARBA00004141"/>
    </source>
</evidence>
<organism evidence="6 7">
    <name type="scientific">Candidatus Nitronereus thalassa</name>
    <dbReference type="NCBI Taxonomy" id="3020898"/>
    <lineage>
        <taxon>Bacteria</taxon>
        <taxon>Pseudomonadati</taxon>
        <taxon>Nitrospirota</taxon>
        <taxon>Nitrospiria</taxon>
        <taxon>Nitrospirales</taxon>
        <taxon>Nitrospiraceae</taxon>
        <taxon>Candidatus Nitronereus</taxon>
    </lineage>
</organism>
<feature type="transmembrane region" description="Helical" evidence="5">
    <location>
        <begin position="35"/>
        <end position="54"/>
    </location>
</feature>
<dbReference type="PANTHER" id="PTHR10361:SF28">
    <property type="entry name" value="P3 PROTEIN-RELATED"/>
    <property type="match status" value="1"/>
</dbReference>
<dbReference type="Proteomes" id="UP001250932">
    <property type="component" value="Unassembled WGS sequence"/>
</dbReference>
<feature type="transmembrane region" description="Helical" evidence="5">
    <location>
        <begin position="88"/>
        <end position="110"/>
    </location>
</feature>
<evidence type="ECO:0000313" key="6">
    <source>
        <dbReference type="EMBL" id="MDT7042483.1"/>
    </source>
</evidence>
<feature type="transmembrane region" description="Helical" evidence="5">
    <location>
        <begin position="61"/>
        <end position="82"/>
    </location>
</feature>